<sequence>MFRASAIRLAVKQGTAARKVIAKATPKIETVEVSIPPTQMYKIDATTDAEHMMSAIWQDWYSHRAVDKEIGEAVKSILMYRGRGALGAAPRI</sequence>
<comment type="caution">
    <text evidence="1">The sequence shown here is derived from an EMBL/GenBank/DDBJ whole genome shotgun (WGS) entry which is preliminary data.</text>
</comment>
<dbReference type="AlphaFoldDB" id="A0A1Y2FPW3"/>
<evidence type="ECO:0000313" key="1">
    <source>
        <dbReference type="EMBL" id="ORY86030.1"/>
    </source>
</evidence>
<dbReference type="InParanoid" id="A0A1Y2FPW3"/>
<accession>A0A1Y2FPW3</accession>
<gene>
    <name evidence="1" type="ORF">BCR35DRAFT_351583</name>
</gene>
<organism evidence="1 2">
    <name type="scientific">Leucosporidium creatinivorum</name>
    <dbReference type="NCBI Taxonomy" id="106004"/>
    <lineage>
        <taxon>Eukaryota</taxon>
        <taxon>Fungi</taxon>
        <taxon>Dikarya</taxon>
        <taxon>Basidiomycota</taxon>
        <taxon>Pucciniomycotina</taxon>
        <taxon>Microbotryomycetes</taxon>
        <taxon>Leucosporidiales</taxon>
        <taxon>Leucosporidium</taxon>
    </lineage>
</organism>
<keyword evidence="2" id="KW-1185">Reference proteome</keyword>
<protein>
    <submittedName>
        <fullName evidence="1">Uncharacterized protein</fullName>
    </submittedName>
</protein>
<name>A0A1Y2FPW3_9BASI</name>
<reference evidence="1 2" key="1">
    <citation type="submission" date="2016-07" db="EMBL/GenBank/DDBJ databases">
        <title>Pervasive Adenine N6-methylation of Active Genes in Fungi.</title>
        <authorList>
            <consortium name="DOE Joint Genome Institute"/>
            <person name="Mondo S.J."/>
            <person name="Dannebaum R.O."/>
            <person name="Kuo R.C."/>
            <person name="Labutti K."/>
            <person name="Haridas S."/>
            <person name="Kuo A."/>
            <person name="Salamov A."/>
            <person name="Ahrendt S.R."/>
            <person name="Lipzen A."/>
            <person name="Sullivan W."/>
            <person name="Andreopoulos W.B."/>
            <person name="Clum A."/>
            <person name="Lindquist E."/>
            <person name="Daum C."/>
            <person name="Ramamoorthy G.K."/>
            <person name="Gryganskyi A."/>
            <person name="Culley D."/>
            <person name="Magnuson J.K."/>
            <person name="James T.Y."/>
            <person name="O'Malley M.A."/>
            <person name="Stajich J.E."/>
            <person name="Spatafora J.W."/>
            <person name="Visel A."/>
            <person name="Grigoriev I.V."/>
        </authorList>
    </citation>
    <scope>NUCLEOTIDE SEQUENCE [LARGE SCALE GENOMIC DNA]</scope>
    <source>
        <strain evidence="1 2">62-1032</strain>
    </source>
</reference>
<dbReference type="Proteomes" id="UP000193467">
    <property type="component" value="Unassembled WGS sequence"/>
</dbReference>
<dbReference type="EMBL" id="MCGR01000015">
    <property type="protein sequence ID" value="ORY86030.1"/>
    <property type="molecule type" value="Genomic_DNA"/>
</dbReference>
<evidence type="ECO:0000313" key="2">
    <source>
        <dbReference type="Proteomes" id="UP000193467"/>
    </source>
</evidence>
<proteinExistence type="predicted"/>